<dbReference type="OrthoDB" id="439808at2759"/>
<sequence>MVDHPAEIRCHHAEMTTCHREMMVTVQRIAMIVILEIMAAPEIQEIMHHLHEIMLIGIMVIQALVTIMDQEVIVIVMAMGDVIEITPIIQVAVLTETLMSPTVTHVVPHLQEAPLHHMVEAVAMMIMAALEMATEAETVTQAAEMICTQVDVTELAVKIVACPLQWIEAIHLHVIHTAAQVGVLPVVAAEAEADLIEEVAEADTKSKKIIKHGPKTFCNERVAFALHLPPADY</sequence>
<reference evidence="2" key="1">
    <citation type="journal article" date="2017" name="Nat. Commun.">
        <title>The North American bullfrog draft genome provides insight into hormonal regulation of long noncoding RNA.</title>
        <authorList>
            <person name="Hammond S.A."/>
            <person name="Warren R.L."/>
            <person name="Vandervalk B.P."/>
            <person name="Kucuk E."/>
            <person name="Khan H."/>
            <person name="Gibb E.A."/>
            <person name="Pandoh P."/>
            <person name="Kirk H."/>
            <person name="Zhao Y."/>
            <person name="Jones M."/>
            <person name="Mungall A.J."/>
            <person name="Coope R."/>
            <person name="Pleasance S."/>
            <person name="Moore R.A."/>
            <person name="Holt R.A."/>
            <person name="Round J.M."/>
            <person name="Ohora S."/>
            <person name="Walle B.V."/>
            <person name="Veldhoen N."/>
            <person name="Helbing C.C."/>
            <person name="Birol I."/>
        </authorList>
    </citation>
    <scope>NUCLEOTIDE SEQUENCE [LARGE SCALE GENOMIC DNA]</scope>
</reference>
<protein>
    <submittedName>
        <fullName evidence="1">Uncharacterized protein</fullName>
    </submittedName>
</protein>
<organism evidence="1 2">
    <name type="scientific">Aquarana catesbeiana</name>
    <name type="common">American bullfrog</name>
    <name type="synonym">Rana catesbeiana</name>
    <dbReference type="NCBI Taxonomy" id="8400"/>
    <lineage>
        <taxon>Eukaryota</taxon>
        <taxon>Metazoa</taxon>
        <taxon>Chordata</taxon>
        <taxon>Craniata</taxon>
        <taxon>Vertebrata</taxon>
        <taxon>Euteleostomi</taxon>
        <taxon>Amphibia</taxon>
        <taxon>Batrachia</taxon>
        <taxon>Anura</taxon>
        <taxon>Neobatrachia</taxon>
        <taxon>Ranoidea</taxon>
        <taxon>Ranidae</taxon>
        <taxon>Aquarana</taxon>
    </lineage>
</organism>
<evidence type="ECO:0000313" key="2">
    <source>
        <dbReference type="Proteomes" id="UP000228934"/>
    </source>
</evidence>
<name>A0A2G9SIE4_AQUCT</name>
<evidence type="ECO:0000313" key="1">
    <source>
        <dbReference type="EMBL" id="PIO39927.1"/>
    </source>
</evidence>
<dbReference type="AlphaFoldDB" id="A0A2G9SIE4"/>
<gene>
    <name evidence="1" type="ORF">AB205_0193010</name>
</gene>
<dbReference type="EMBL" id="KV924438">
    <property type="protein sequence ID" value="PIO39927.1"/>
    <property type="molecule type" value="Genomic_DNA"/>
</dbReference>
<proteinExistence type="predicted"/>
<dbReference type="Proteomes" id="UP000228934">
    <property type="component" value="Unassembled WGS sequence"/>
</dbReference>
<accession>A0A2G9SIE4</accession>
<keyword evidence="2" id="KW-1185">Reference proteome</keyword>